<protein>
    <submittedName>
        <fullName evidence="1">DNA polymerase-3 subunit delta</fullName>
    </submittedName>
</protein>
<dbReference type="Proteomes" id="UP000199592">
    <property type="component" value="Unassembled WGS sequence"/>
</dbReference>
<name>A0A1H2USM0_9FLAO</name>
<dbReference type="STRING" id="1073328.SAMN05216294_0552"/>
<dbReference type="PANTHER" id="PTHR11669">
    <property type="entry name" value="REPLICATION FACTOR C / DNA POLYMERASE III GAMMA-TAU SUBUNIT"/>
    <property type="match status" value="1"/>
</dbReference>
<sequence>MLFKNVLGLEHIKNHLVTTAETGRVAHAQLFVGPEGSGVLPMAIAYAQYLLCGNSGGENVGDNTVCNTKCDSLTHPDLHFAFPVSNSDKVKSHAVSDHYLQEWRQFVKEQPYGNLFDWYRFIGIEKKQGQIGVDEAQDMVKKLSLKSYEGGFKVLIVWMAEKMNVSAANKLLKLIEEPPAKTILLLLAEEEEQIINTIRSRCQILNLPPLAEQVISDELLKRGANPAESQTIALEANGNFNKALDLLNKDSEDLVFERWFVQWVRSAFKAKGNKGAIQELILWSEEVAKTGREVQKKFLNYCLTMMRQALLLNYKADELVYSKIHIEGFDLNKFAPFVHENNILEIVNELEKAIFHVERNGNSKLIFTDLSIKLTRLLHAKAA</sequence>
<organism evidence="1 2">
    <name type="scientific">Flagellimonas zhangzhouensis</name>
    <dbReference type="NCBI Taxonomy" id="1073328"/>
    <lineage>
        <taxon>Bacteria</taxon>
        <taxon>Pseudomonadati</taxon>
        <taxon>Bacteroidota</taxon>
        <taxon>Flavobacteriia</taxon>
        <taxon>Flavobacteriales</taxon>
        <taxon>Flavobacteriaceae</taxon>
        <taxon>Flagellimonas</taxon>
    </lineage>
</organism>
<evidence type="ECO:0000313" key="2">
    <source>
        <dbReference type="Proteomes" id="UP000199592"/>
    </source>
</evidence>
<dbReference type="RefSeq" id="WP_090292374.1">
    <property type="nucleotide sequence ID" value="NZ_FNKI01000001.1"/>
</dbReference>
<keyword evidence="2" id="KW-1185">Reference proteome</keyword>
<dbReference type="InterPro" id="IPR050238">
    <property type="entry name" value="DNA_Rep/Repair_Clamp_Loader"/>
</dbReference>
<dbReference type="InterPro" id="IPR027417">
    <property type="entry name" value="P-loop_NTPase"/>
</dbReference>
<dbReference type="EMBL" id="FNMY01000002">
    <property type="protein sequence ID" value="SDW59101.1"/>
    <property type="molecule type" value="Genomic_DNA"/>
</dbReference>
<dbReference type="SUPFAM" id="SSF52540">
    <property type="entry name" value="P-loop containing nucleoside triphosphate hydrolases"/>
    <property type="match status" value="1"/>
</dbReference>
<accession>A0A1H2USM0</accession>
<dbReference type="GO" id="GO:0006261">
    <property type="term" value="P:DNA-templated DNA replication"/>
    <property type="evidence" value="ECO:0007669"/>
    <property type="project" value="TreeGrafter"/>
</dbReference>
<dbReference type="OrthoDB" id="9811073at2"/>
<dbReference type="AlphaFoldDB" id="A0A1H2USM0"/>
<proteinExistence type="predicted"/>
<dbReference type="PANTHER" id="PTHR11669:SF8">
    <property type="entry name" value="DNA POLYMERASE III SUBUNIT DELTA"/>
    <property type="match status" value="1"/>
</dbReference>
<evidence type="ECO:0000313" key="1">
    <source>
        <dbReference type="EMBL" id="SDW59101.1"/>
    </source>
</evidence>
<reference evidence="2" key="1">
    <citation type="submission" date="2016-10" db="EMBL/GenBank/DDBJ databases">
        <authorList>
            <person name="Varghese N."/>
            <person name="Submissions S."/>
        </authorList>
    </citation>
    <scope>NUCLEOTIDE SEQUENCE [LARGE SCALE GENOMIC DNA]</scope>
    <source>
        <strain evidence="2">DSM 25030</strain>
    </source>
</reference>
<dbReference type="Pfam" id="PF13177">
    <property type="entry name" value="DNA_pol3_delta2"/>
    <property type="match status" value="1"/>
</dbReference>
<dbReference type="Gene3D" id="3.40.50.300">
    <property type="entry name" value="P-loop containing nucleotide triphosphate hydrolases"/>
    <property type="match status" value="1"/>
</dbReference>
<gene>
    <name evidence="1" type="ORF">SAMN04487892_1740</name>
</gene>